<accession>A0A165KHE0</accession>
<protein>
    <submittedName>
        <fullName evidence="2">Uncharacterized protein</fullName>
    </submittedName>
</protein>
<sequence length="202" mass="22838">MKRFIGLGKGDRKRDDDPNRGSQPGGPPQGYTPGAPGSGPSEQARLLERSRSLLWGSNSEEIEDVRVMRTQQQRLENSRFRNPDPRSPPLDVLNIFRSRYNRDVQEHARRVQTQSDEMRQRLGLHSAESYQILTLPDMRSSSSYSPPSHGQYSPPYSPPLQGPSHRHQGSQGSMYAAPGYNQSQALLRSRVLRNIVLFKTDV</sequence>
<name>A0A165KHE0_EXIGL</name>
<proteinExistence type="predicted"/>
<feature type="region of interest" description="Disordered" evidence="1">
    <location>
        <begin position="1"/>
        <end position="43"/>
    </location>
</feature>
<dbReference type="AlphaFoldDB" id="A0A165KHE0"/>
<dbReference type="Proteomes" id="UP000077266">
    <property type="component" value="Unassembled WGS sequence"/>
</dbReference>
<feature type="compositionally biased region" description="Low complexity" evidence="1">
    <location>
        <begin position="140"/>
        <end position="154"/>
    </location>
</feature>
<feature type="compositionally biased region" description="Basic and acidic residues" evidence="1">
    <location>
        <begin position="9"/>
        <end position="19"/>
    </location>
</feature>
<gene>
    <name evidence="2" type="ORF">EXIGLDRAFT_705731</name>
</gene>
<evidence type="ECO:0000313" key="3">
    <source>
        <dbReference type="Proteomes" id="UP000077266"/>
    </source>
</evidence>
<dbReference type="InParanoid" id="A0A165KHE0"/>
<reference evidence="2 3" key="1">
    <citation type="journal article" date="2016" name="Mol. Biol. Evol.">
        <title>Comparative Genomics of Early-Diverging Mushroom-Forming Fungi Provides Insights into the Origins of Lignocellulose Decay Capabilities.</title>
        <authorList>
            <person name="Nagy L.G."/>
            <person name="Riley R."/>
            <person name="Tritt A."/>
            <person name="Adam C."/>
            <person name="Daum C."/>
            <person name="Floudas D."/>
            <person name="Sun H."/>
            <person name="Yadav J.S."/>
            <person name="Pangilinan J."/>
            <person name="Larsson K.H."/>
            <person name="Matsuura K."/>
            <person name="Barry K."/>
            <person name="Labutti K."/>
            <person name="Kuo R."/>
            <person name="Ohm R.A."/>
            <person name="Bhattacharya S.S."/>
            <person name="Shirouzu T."/>
            <person name="Yoshinaga Y."/>
            <person name="Martin F.M."/>
            <person name="Grigoriev I.V."/>
            <person name="Hibbett D.S."/>
        </authorList>
    </citation>
    <scope>NUCLEOTIDE SEQUENCE [LARGE SCALE GENOMIC DNA]</scope>
    <source>
        <strain evidence="2 3">HHB12029</strain>
    </source>
</reference>
<feature type="region of interest" description="Disordered" evidence="1">
    <location>
        <begin position="138"/>
        <end position="177"/>
    </location>
</feature>
<keyword evidence="3" id="KW-1185">Reference proteome</keyword>
<evidence type="ECO:0000256" key="1">
    <source>
        <dbReference type="SAM" id="MobiDB-lite"/>
    </source>
</evidence>
<organism evidence="2 3">
    <name type="scientific">Exidia glandulosa HHB12029</name>
    <dbReference type="NCBI Taxonomy" id="1314781"/>
    <lineage>
        <taxon>Eukaryota</taxon>
        <taxon>Fungi</taxon>
        <taxon>Dikarya</taxon>
        <taxon>Basidiomycota</taxon>
        <taxon>Agaricomycotina</taxon>
        <taxon>Agaricomycetes</taxon>
        <taxon>Auriculariales</taxon>
        <taxon>Exidiaceae</taxon>
        <taxon>Exidia</taxon>
    </lineage>
</organism>
<evidence type="ECO:0000313" key="2">
    <source>
        <dbReference type="EMBL" id="KZV96337.1"/>
    </source>
</evidence>
<dbReference type="EMBL" id="KV425944">
    <property type="protein sequence ID" value="KZV96337.1"/>
    <property type="molecule type" value="Genomic_DNA"/>
</dbReference>